<name>A0A5C5YSE6_9BACT</name>
<dbReference type="OrthoDB" id="279326at2"/>
<gene>
    <name evidence="3" type="ORF">Pla123a_15920</name>
</gene>
<protein>
    <submittedName>
        <fullName evidence="3">Electron transfer DM13</fullName>
    </submittedName>
</protein>
<dbReference type="InterPro" id="IPR019545">
    <property type="entry name" value="DM13_domain"/>
</dbReference>
<accession>A0A5C5YSE6</accession>
<dbReference type="Pfam" id="PF10517">
    <property type="entry name" value="DM13"/>
    <property type="match status" value="1"/>
</dbReference>
<evidence type="ECO:0000313" key="3">
    <source>
        <dbReference type="EMBL" id="TWT77796.1"/>
    </source>
</evidence>
<keyword evidence="4" id="KW-1185">Reference proteome</keyword>
<dbReference type="EMBL" id="SJPO01000003">
    <property type="protein sequence ID" value="TWT77796.1"/>
    <property type="molecule type" value="Genomic_DNA"/>
</dbReference>
<evidence type="ECO:0000256" key="1">
    <source>
        <dbReference type="SAM" id="SignalP"/>
    </source>
</evidence>
<evidence type="ECO:0000313" key="4">
    <source>
        <dbReference type="Proteomes" id="UP000318478"/>
    </source>
</evidence>
<feature type="signal peptide" evidence="1">
    <location>
        <begin position="1"/>
        <end position="24"/>
    </location>
</feature>
<organism evidence="3 4">
    <name type="scientific">Posidoniimonas polymericola</name>
    <dbReference type="NCBI Taxonomy" id="2528002"/>
    <lineage>
        <taxon>Bacteria</taxon>
        <taxon>Pseudomonadati</taxon>
        <taxon>Planctomycetota</taxon>
        <taxon>Planctomycetia</taxon>
        <taxon>Pirellulales</taxon>
        <taxon>Lacipirellulaceae</taxon>
        <taxon>Posidoniimonas</taxon>
    </lineage>
</organism>
<dbReference type="RefSeq" id="WP_146585623.1">
    <property type="nucleotide sequence ID" value="NZ_SJPO01000003.1"/>
</dbReference>
<evidence type="ECO:0000259" key="2">
    <source>
        <dbReference type="PROSITE" id="PS51549"/>
    </source>
</evidence>
<feature type="chain" id="PRO_5022930855" evidence="1">
    <location>
        <begin position="25"/>
        <end position="220"/>
    </location>
</feature>
<keyword evidence="1" id="KW-0732">Signal</keyword>
<reference evidence="3 4" key="1">
    <citation type="submission" date="2019-02" db="EMBL/GenBank/DDBJ databases">
        <title>Deep-cultivation of Planctomycetes and their phenomic and genomic characterization uncovers novel biology.</title>
        <authorList>
            <person name="Wiegand S."/>
            <person name="Jogler M."/>
            <person name="Boedeker C."/>
            <person name="Pinto D."/>
            <person name="Vollmers J."/>
            <person name="Rivas-Marin E."/>
            <person name="Kohn T."/>
            <person name="Peeters S.H."/>
            <person name="Heuer A."/>
            <person name="Rast P."/>
            <person name="Oberbeckmann S."/>
            <person name="Bunk B."/>
            <person name="Jeske O."/>
            <person name="Meyerdierks A."/>
            <person name="Storesund J.E."/>
            <person name="Kallscheuer N."/>
            <person name="Luecker S."/>
            <person name="Lage O.M."/>
            <person name="Pohl T."/>
            <person name="Merkel B.J."/>
            <person name="Hornburger P."/>
            <person name="Mueller R.-W."/>
            <person name="Bruemmer F."/>
            <person name="Labrenz M."/>
            <person name="Spormann A.M."/>
            <person name="Op Den Camp H."/>
            <person name="Overmann J."/>
            <person name="Amann R."/>
            <person name="Jetten M.S.M."/>
            <person name="Mascher T."/>
            <person name="Medema M.H."/>
            <person name="Devos D.P."/>
            <person name="Kaster A.-K."/>
            <person name="Ovreas L."/>
            <person name="Rohde M."/>
            <person name="Galperin M.Y."/>
            <person name="Jogler C."/>
        </authorList>
    </citation>
    <scope>NUCLEOTIDE SEQUENCE [LARGE SCALE GENOMIC DNA]</scope>
    <source>
        <strain evidence="3 4">Pla123a</strain>
    </source>
</reference>
<proteinExistence type="predicted"/>
<feature type="domain" description="DM13" evidence="2">
    <location>
        <begin position="26"/>
        <end position="136"/>
    </location>
</feature>
<sequence length="220" mass="23465" precursor="true">MSARRLRSATAITACTLLLTAAWARGQEPGWQAELSRDYHNVSGTVTIVDADTFRIDNFTYDGGGPSVYFYLGAEDTTPAFTNGVKVPQLLTGTVYNGSQGPLLFDLAPGDSFDGLQAISVWCDDFYVSFGSGAFAAPSLPGNYNGDLAVDAADYTVWRDNTSGEFLPADYDTWRTNYGAASASSELTAAIAAPEPPALWLLTAALATLKRRPPSRGRAL</sequence>
<comment type="caution">
    <text evidence="3">The sequence shown here is derived from an EMBL/GenBank/DDBJ whole genome shotgun (WGS) entry which is preliminary data.</text>
</comment>
<dbReference type="PROSITE" id="PS51549">
    <property type="entry name" value="DM13"/>
    <property type="match status" value="1"/>
</dbReference>
<dbReference type="AlphaFoldDB" id="A0A5C5YSE6"/>
<dbReference type="SMART" id="SM00686">
    <property type="entry name" value="DM13"/>
    <property type="match status" value="1"/>
</dbReference>
<dbReference type="Proteomes" id="UP000318478">
    <property type="component" value="Unassembled WGS sequence"/>
</dbReference>